<sequence length="225" mass="26322">MSMFELFEKYKANSDKLVHYGFIEKEGIYQISRKVMSGDFQMMINVEDSSVSFQLFDCETGDEYRQVHMESMTGEFVGQVRQACLDLLLDIRRHCFEEIGFLYEQSQRLVAHVSERYQGSLEYLWAKSSRKSSTQAAVFRHEGTKKWYGAFLTTDWSKFDSGRSGAIEVLNVKNNQVSERIQEKGIYPAFHMNKKYWLSLPLDDTLTDQELFSLLEESFLLTKKK</sequence>
<dbReference type="Proteomes" id="UP000070096">
    <property type="component" value="Unassembled WGS sequence"/>
</dbReference>
<comment type="caution">
    <text evidence="1">The sequence shown here is derived from an EMBL/GenBank/DDBJ whole genome shotgun (WGS) entry which is preliminary data.</text>
</comment>
<dbReference type="InterPro" id="IPR058532">
    <property type="entry name" value="YjbR/MT2646/Rv2570-like"/>
</dbReference>
<evidence type="ECO:0000313" key="1">
    <source>
        <dbReference type="EMBL" id="KXT72450.1"/>
    </source>
</evidence>
<dbReference type="InterPro" id="IPR007351">
    <property type="entry name" value="YjbR"/>
</dbReference>
<dbReference type="PATRIC" id="fig|1302.21.peg.795"/>
<proteinExistence type="predicted"/>
<dbReference type="Gene3D" id="3.90.1150.30">
    <property type="match status" value="1"/>
</dbReference>
<name>A0A139N8Y0_STRGN</name>
<dbReference type="Pfam" id="PF04237">
    <property type="entry name" value="YjbR"/>
    <property type="match status" value="1"/>
</dbReference>
<dbReference type="EMBL" id="LQRC01000105">
    <property type="protein sequence ID" value="KXT72450.1"/>
    <property type="molecule type" value="Genomic_DNA"/>
</dbReference>
<organism evidence="1 2">
    <name type="scientific">Streptococcus gordonii</name>
    <dbReference type="NCBI Taxonomy" id="1302"/>
    <lineage>
        <taxon>Bacteria</taxon>
        <taxon>Bacillati</taxon>
        <taxon>Bacillota</taxon>
        <taxon>Bacilli</taxon>
        <taxon>Lactobacillales</taxon>
        <taxon>Streptococcaceae</taxon>
        <taxon>Streptococcus</taxon>
    </lineage>
</organism>
<evidence type="ECO:0008006" key="3">
    <source>
        <dbReference type="Google" id="ProtNLM"/>
    </source>
</evidence>
<dbReference type="InterPro" id="IPR038056">
    <property type="entry name" value="YjbR-like_sf"/>
</dbReference>
<protein>
    <recommendedName>
        <fullName evidence="3">MmcQ family protein</fullName>
    </recommendedName>
</protein>
<dbReference type="SUPFAM" id="SSF142906">
    <property type="entry name" value="YjbR-like"/>
    <property type="match status" value="1"/>
</dbReference>
<accession>A0A139N8Y0</accession>
<evidence type="ECO:0000313" key="2">
    <source>
        <dbReference type="Proteomes" id="UP000070096"/>
    </source>
</evidence>
<dbReference type="PANTHER" id="PTHR35145">
    <property type="entry name" value="CYTOPLASMIC PROTEIN-RELATED"/>
    <property type="match status" value="1"/>
</dbReference>
<dbReference type="PANTHER" id="PTHR35145:SF1">
    <property type="entry name" value="CYTOPLASMIC PROTEIN"/>
    <property type="match status" value="1"/>
</dbReference>
<dbReference type="AlphaFoldDB" id="A0A139N8Y0"/>
<reference evidence="1 2" key="1">
    <citation type="submission" date="2016-01" db="EMBL/GenBank/DDBJ databases">
        <title>Highly variable Streptococcus oralis are common among viridans streptococci isolated from primates.</title>
        <authorList>
            <person name="Denapaite D."/>
            <person name="Rieger M."/>
            <person name="Koendgen S."/>
            <person name="Brueckner R."/>
            <person name="Ochigava I."/>
            <person name="Kappeler P."/>
            <person name="Maetz-Rensing K."/>
            <person name="Leendertz F."/>
            <person name="Hakenbeck R."/>
        </authorList>
    </citation>
    <scope>NUCLEOTIDE SEQUENCE [LARGE SCALE GENOMIC DNA]</scope>
    <source>
        <strain evidence="1 2">DD07</strain>
    </source>
</reference>
<gene>
    <name evidence="1" type="ORF">SGODD07_00712</name>
</gene>